<evidence type="ECO:0000313" key="1">
    <source>
        <dbReference type="EMBL" id="VDD62204.1"/>
    </source>
</evidence>
<gene>
    <name evidence="1" type="ORF">BOLC6T37657H</name>
</gene>
<accession>A0A3P6GW84</accession>
<name>A0A3P6GW84_BRAOL</name>
<protein>
    <submittedName>
        <fullName evidence="1">Uncharacterized protein</fullName>
    </submittedName>
</protein>
<reference evidence="1" key="1">
    <citation type="submission" date="2018-11" db="EMBL/GenBank/DDBJ databases">
        <authorList>
            <consortium name="Genoscope - CEA"/>
            <person name="William W."/>
        </authorList>
    </citation>
    <scope>NUCLEOTIDE SEQUENCE</scope>
</reference>
<sequence length="45" mass="5347">MFIGFNIMIRLLRVNPYDTESSHTSIAEWTRESAWFEIKKGMDPQ</sequence>
<organism evidence="1">
    <name type="scientific">Brassica oleracea</name>
    <name type="common">Wild cabbage</name>
    <dbReference type="NCBI Taxonomy" id="3712"/>
    <lineage>
        <taxon>Eukaryota</taxon>
        <taxon>Viridiplantae</taxon>
        <taxon>Streptophyta</taxon>
        <taxon>Embryophyta</taxon>
        <taxon>Tracheophyta</taxon>
        <taxon>Spermatophyta</taxon>
        <taxon>Magnoliopsida</taxon>
        <taxon>eudicotyledons</taxon>
        <taxon>Gunneridae</taxon>
        <taxon>Pentapetalae</taxon>
        <taxon>rosids</taxon>
        <taxon>malvids</taxon>
        <taxon>Brassicales</taxon>
        <taxon>Brassicaceae</taxon>
        <taxon>Brassiceae</taxon>
        <taxon>Brassica</taxon>
    </lineage>
</organism>
<proteinExistence type="predicted"/>
<dbReference type="AlphaFoldDB" id="A0A3P6GW84"/>
<dbReference type="EMBL" id="LR031880">
    <property type="protein sequence ID" value="VDD62204.1"/>
    <property type="molecule type" value="Genomic_DNA"/>
</dbReference>